<keyword evidence="1" id="KW-0812">Transmembrane</keyword>
<feature type="transmembrane region" description="Helical" evidence="1">
    <location>
        <begin position="34"/>
        <end position="58"/>
    </location>
</feature>
<feature type="domain" description="GGDEF" evidence="2">
    <location>
        <begin position="216"/>
        <end position="349"/>
    </location>
</feature>
<feature type="transmembrane region" description="Helical" evidence="1">
    <location>
        <begin position="7"/>
        <end position="28"/>
    </location>
</feature>
<dbReference type="InterPro" id="IPR043128">
    <property type="entry name" value="Rev_trsase/Diguanyl_cyclase"/>
</dbReference>
<accession>A0A645AZZ1</accession>
<gene>
    <name evidence="3" type="ORF">SDC9_101869</name>
</gene>
<dbReference type="InterPro" id="IPR050469">
    <property type="entry name" value="Diguanylate_Cyclase"/>
</dbReference>
<reference evidence="3" key="1">
    <citation type="submission" date="2019-08" db="EMBL/GenBank/DDBJ databases">
        <authorList>
            <person name="Kucharzyk K."/>
            <person name="Murdoch R.W."/>
            <person name="Higgins S."/>
            <person name="Loffler F."/>
        </authorList>
    </citation>
    <scope>NUCLEOTIDE SEQUENCE</scope>
</reference>
<dbReference type="SUPFAM" id="SSF55073">
    <property type="entry name" value="Nucleotide cyclase"/>
    <property type="match status" value="1"/>
</dbReference>
<name>A0A645AZZ1_9ZZZZ</name>
<feature type="transmembrane region" description="Helical" evidence="1">
    <location>
        <begin position="158"/>
        <end position="180"/>
    </location>
</feature>
<dbReference type="InterPro" id="IPR000160">
    <property type="entry name" value="GGDEF_dom"/>
</dbReference>
<dbReference type="InterPro" id="IPR029787">
    <property type="entry name" value="Nucleotide_cyclase"/>
</dbReference>
<feature type="transmembrane region" description="Helical" evidence="1">
    <location>
        <begin position="79"/>
        <end position="96"/>
    </location>
</feature>
<organism evidence="3">
    <name type="scientific">bioreactor metagenome</name>
    <dbReference type="NCBI Taxonomy" id="1076179"/>
    <lineage>
        <taxon>unclassified sequences</taxon>
        <taxon>metagenomes</taxon>
        <taxon>ecological metagenomes</taxon>
    </lineage>
</organism>
<dbReference type="PANTHER" id="PTHR45138:SF9">
    <property type="entry name" value="DIGUANYLATE CYCLASE DGCM-RELATED"/>
    <property type="match status" value="1"/>
</dbReference>
<evidence type="ECO:0000259" key="2">
    <source>
        <dbReference type="PROSITE" id="PS50887"/>
    </source>
</evidence>
<comment type="caution">
    <text evidence="3">The sequence shown here is derived from an EMBL/GenBank/DDBJ whole genome shotgun (WGS) entry which is preliminary data.</text>
</comment>
<dbReference type="GO" id="GO:0052621">
    <property type="term" value="F:diguanylate cyclase activity"/>
    <property type="evidence" value="ECO:0007669"/>
    <property type="project" value="TreeGrafter"/>
</dbReference>
<sequence length="350" mass="39454">MVSLLANIGIIFLAFYFYLRSKLGILAYQENRKISYFIKCVFAEVLLGMILLSFSIVIMDIRFDFRFLLFCFSAKYLDWKITSSSIVLLAILRFFWGSIDIAQTNLLASIVIAVTLPLLVHYTKDKMSDLSQLLILVTISIIPTILITNHVIADKSLVLTIGLMLFACGYAATFIMYHFITDLYSLIAFANTDDLTTLKNGRTFNAKLLEIERNMQSVTVAMIDVDYFKDYNDRYGHDSGDALLKQLGQAFHDFSKPGIDFYRIGGDEFAVIIHHSSHAEAETFLVALQEKLSQWDFSIASGESVGVSISIGVAHRDDGEKLKKTLSRADVALYKAKKDGRNKVTLYFPS</sequence>
<evidence type="ECO:0000313" key="3">
    <source>
        <dbReference type="EMBL" id="MPM55084.1"/>
    </source>
</evidence>
<proteinExistence type="predicted"/>
<dbReference type="SMART" id="SM00267">
    <property type="entry name" value="GGDEF"/>
    <property type="match status" value="1"/>
</dbReference>
<dbReference type="PROSITE" id="PS50887">
    <property type="entry name" value="GGDEF"/>
    <property type="match status" value="1"/>
</dbReference>
<keyword evidence="1" id="KW-1133">Transmembrane helix</keyword>
<evidence type="ECO:0000256" key="1">
    <source>
        <dbReference type="SAM" id="Phobius"/>
    </source>
</evidence>
<dbReference type="Gene3D" id="3.30.70.270">
    <property type="match status" value="1"/>
</dbReference>
<feature type="transmembrane region" description="Helical" evidence="1">
    <location>
        <begin position="102"/>
        <end position="121"/>
    </location>
</feature>
<dbReference type="NCBIfam" id="TIGR00254">
    <property type="entry name" value="GGDEF"/>
    <property type="match status" value="1"/>
</dbReference>
<keyword evidence="1" id="KW-0472">Membrane</keyword>
<protein>
    <recommendedName>
        <fullName evidence="2">GGDEF domain-containing protein</fullName>
    </recommendedName>
</protein>
<dbReference type="Pfam" id="PF00990">
    <property type="entry name" value="GGDEF"/>
    <property type="match status" value="1"/>
</dbReference>
<feature type="transmembrane region" description="Helical" evidence="1">
    <location>
        <begin position="133"/>
        <end position="152"/>
    </location>
</feature>
<dbReference type="AlphaFoldDB" id="A0A645AZZ1"/>
<dbReference type="CDD" id="cd01949">
    <property type="entry name" value="GGDEF"/>
    <property type="match status" value="1"/>
</dbReference>
<dbReference type="PANTHER" id="PTHR45138">
    <property type="entry name" value="REGULATORY COMPONENTS OF SENSORY TRANSDUCTION SYSTEM"/>
    <property type="match status" value="1"/>
</dbReference>
<dbReference type="EMBL" id="VSSQ01015107">
    <property type="protein sequence ID" value="MPM55084.1"/>
    <property type="molecule type" value="Genomic_DNA"/>
</dbReference>